<name>A0A6P8IA00_ACTTE</name>
<evidence type="ECO:0000313" key="3">
    <source>
        <dbReference type="RefSeq" id="XP_031564888.1"/>
    </source>
</evidence>
<feature type="transmembrane region" description="Helical" evidence="1">
    <location>
        <begin position="131"/>
        <end position="156"/>
    </location>
</feature>
<feature type="transmembrane region" description="Helical" evidence="1">
    <location>
        <begin position="202"/>
        <end position="222"/>
    </location>
</feature>
<dbReference type="GeneID" id="116300213"/>
<feature type="transmembrane region" description="Helical" evidence="1">
    <location>
        <begin position="176"/>
        <end position="195"/>
    </location>
</feature>
<dbReference type="AlphaFoldDB" id="A0A6P8IA00"/>
<keyword evidence="1" id="KW-0472">Membrane</keyword>
<proteinExistence type="predicted"/>
<keyword evidence="2" id="KW-1185">Reference proteome</keyword>
<reference evidence="3" key="1">
    <citation type="submission" date="2025-08" db="UniProtKB">
        <authorList>
            <consortium name="RefSeq"/>
        </authorList>
    </citation>
    <scope>IDENTIFICATION</scope>
    <source>
        <tissue evidence="3">Tentacle</tissue>
    </source>
</reference>
<feature type="transmembrane region" description="Helical" evidence="1">
    <location>
        <begin position="242"/>
        <end position="264"/>
    </location>
</feature>
<dbReference type="PANTHER" id="PTHR12242:SF45">
    <property type="entry name" value="MARVEL DOMAIN-CONTAINING PROTEIN"/>
    <property type="match status" value="1"/>
</dbReference>
<gene>
    <name evidence="3" type="primary">LOC116300213</name>
</gene>
<dbReference type="InterPro" id="IPR049352">
    <property type="entry name" value="Rost"/>
</dbReference>
<feature type="transmembrane region" description="Helical" evidence="1">
    <location>
        <begin position="68"/>
        <end position="90"/>
    </location>
</feature>
<feature type="transmembrane region" description="Helical" evidence="1">
    <location>
        <begin position="36"/>
        <end position="56"/>
    </location>
</feature>
<dbReference type="Proteomes" id="UP000515163">
    <property type="component" value="Unplaced"/>
</dbReference>
<evidence type="ECO:0000313" key="2">
    <source>
        <dbReference type="Proteomes" id="UP000515163"/>
    </source>
</evidence>
<dbReference type="PANTHER" id="PTHR12242">
    <property type="entry name" value="OS02G0130600 PROTEIN-RELATED"/>
    <property type="match status" value="1"/>
</dbReference>
<dbReference type="GO" id="GO:0016020">
    <property type="term" value="C:membrane"/>
    <property type="evidence" value="ECO:0007669"/>
    <property type="project" value="TreeGrafter"/>
</dbReference>
<dbReference type="Pfam" id="PF21534">
    <property type="entry name" value="Rost"/>
    <property type="match status" value="1"/>
</dbReference>
<protein>
    <submittedName>
        <fullName evidence="3">Protein rolling stone-like</fullName>
    </submittedName>
</protein>
<dbReference type="RefSeq" id="XP_031564888.1">
    <property type="nucleotide sequence ID" value="XM_031709028.1"/>
</dbReference>
<organism evidence="2 3">
    <name type="scientific">Actinia tenebrosa</name>
    <name type="common">Australian red waratah sea anemone</name>
    <dbReference type="NCBI Taxonomy" id="6105"/>
    <lineage>
        <taxon>Eukaryota</taxon>
        <taxon>Metazoa</taxon>
        <taxon>Cnidaria</taxon>
        <taxon>Anthozoa</taxon>
        <taxon>Hexacorallia</taxon>
        <taxon>Actiniaria</taxon>
        <taxon>Actiniidae</taxon>
        <taxon>Actinia</taxon>
    </lineage>
</organism>
<accession>A0A6P8IA00</accession>
<keyword evidence="1" id="KW-0812">Transmembrane</keyword>
<dbReference type="KEGG" id="aten:116300213"/>
<sequence length="292" mass="34097">MLQGIRDEVRLRHFFPSHADFSTFTTSKWISPSIYLAYRWVVAIYMSIDLILDRLYFGRWYSSAFTMWGLITVTLYFDLSAVMCSVQYYLQKNGRSSVAITTPPNYKDADTLYSESEKANQRNEVHPRMILLLKLMWILFNIAAVNSMIVTIGYWGLLHSKFGQKSLVGRIGYHNITAHLLNGVLMLLDVMLVPFPVRILHCVYSTIYGFLYVFATLIHWLASRKTKKFYDFLDYTNNPGLAAITVCICFFVIHPLFQLLLYFLYRFREWLLTKCVRLNPPKDTVKELHCVA</sequence>
<dbReference type="InParanoid" id="A0A6P8IA00"/>
<evidence type="ECO:0000256" key="1">
    <source>
        <dbReference type="SAM" id="Phobius"/>
    </source>
</evidence>
<keyword evidence="1" id="KW-1133">Transmembrane helix</keyword>
<dbReference type="OrthoDB" id="419711at2759"/>